<dbReference type="RefSeq" id="WP_280882382.1">
    <property type="nucleotide sequence ID" value="NZ_JAFDST010000003.1"/>
</dbReference>
<accession>A0ABS4CYA2</accession>
<dbReference type="EMBL" id="JAFDST010000003">
    <property type="protein sequence ID" value="MBP1082340.1"/>
    <property type="molecule type" value="Genomic_DNA"/>
</dbReference>
<sequence length="44" mass="4889">MILLQGKMHVNQRCMKMIGYGGSSAAIAQGRIRRRAPKPTNYSP</sequence>
<dbReference type="Proteomes" id="UP000674416">
    <property type="component" value="Unassembled WGS sequence"/>
</dbReference>
<proteinExistence type="predicted"/>
<reference evidence="1 2" key="1">
    <citation type="submission" date="2021-01" db="EMBL/GenBank/DDBJ databases">
        <title>Genomic Encyclopedia of Type Strains, Phase IV (KMG-IV): sequencing the most valuable type-strain genomes for metagenomic binning, comparative biology and taxonomic classification.</title>
        <authorList>
            <person name="Goeker M."/>
        </authorList>
    </citation>
    <scope>NUCLEOTIDE SEQUENCE [LARGE SCALE GENOMIC DNA]</scope>
    <source>
        <strain evidence="1 2">DSM 103394</strain>
    </source>
</reference>
<comment type="caution">
    <text evidence="1">The sequence shown here is derived from an EMBL/GenBank/DDBJ whole genome shotgun (WGS) entry which is preliminary data.</text>
</comment>
<name>A0ABS4CYA2_9BACI</name>
<evidence type="ECO:0000313" key="2">
    <source>
        <dbReference type="Proteomes" id="UP000674416"/>
    </source>
</evidence>
<evidence type="ECO:0000313" key="1">
    <source>
        <dbReference type="EMBL" id="MBP1082340.1"/>
    </source>
</evidence>
<organism evidence="1 2">
    <name type="scientific">Bacillus capparidis</name>
    <dbReference type="NCBI Taxonomy" id="1840411"/>
    <lineage>
        <taxon>Bacteria</taxon>
        <taxon>Bacillati</taxon>
        <taxon>Bacillota</taxon>
        <taxon>Bacilli</taxon>
        <taxon>Bacillales</taxon>
        <taxon>Bacillaceae</taxon>
        <taxon>Bacillus</taxon>
    </lineage>
</organism>
<protein>
    <submittedName>
        <fullName evidence="1">Uncharacterized protein</fullName>
    </submittedName>
</protein>
<keyword evidence="2" id="KW-1185">Reference proteome</keyword>
<gene>
    <name evidence="1" type="ORF">JOC74_002843</name>
</gene>